<dbReference type="SUPFAM" id="SSF50129">
    <property type="entry name" value="GroES-like"/>
    <property type="match status" value="1"/>
</dbReference>
<evidence type="ECO:0000256" key="6">
    <source>
        <dbReference type="ARBA" id="ARBA00023002"/>
    </source>
</evidence>
<protein>
    <recommendedName>
        <fullName evidence="3">alcohol dehydrogenase</fullName>
        <ecNumber evidence="3">1.1.1.1</ecNumber>
    </recommendedName>
</protein>
<dbReference type="SMART" id="SM00829">
    <property type="entry name" value="PKS_ER"/>
    <property type="match status" value="1"/>
</dbReference>
<dbReference type="Pfam" id="PF08240">
    <property type="entry name" value="ADH_N"/>
    <property type="match status" value="1"/>
</dbReference>
<reference evidence="10 11" key="1">
    <citation type="submission" date="2024-01" db="EMBL/GenBank/DDBJ databases">
        <authorList>
            <person name="Allen C."/>
            <person name="Tagirdzhanova G."/>
        </authorList>
    </citation>
    <scope>NUCLEOTIDE SEQUENCE [LARGE SCALE GENOMIC DNA]</scope>
</reference>
<keyword evidence="5 8" id="KW-0862">Zinc</keyword>
<comment type="similarity">
    <text evidence="2 8">Belongs to the zinc-containing alcohol dehydrogenase family.</text>
</comment>
<dbReference type="Pfam" id="PF00107">
    <property type="entry name" value="ADH_zinc_N"/>
    <property type="match status" value="1"/>
</dbReference>
<dbReference type="InterPro" id="IPR013154">
    <property type="entry name" value="ADH-like_N"/>
</dbReference>
<dbReference type="InterPro" id="IPR002328">
    <property type="entry name" value="ADH_Zn_CS"/>
</dbReference>
<evidence type="ECO:0000256" key="5">
    <source>
        <dbReference type="ARBA" id="ARBA00022833"/>
    </source>
</evidence>
<keyword evidence="4 8" id="KW-0479">Metal-binding</keyword>
<dbReference type="Gene3D" id="3.90.180.10">
    <property type="entry name" value="Medium-chain alcohol dehydrogenases, catalytic domain"/>
    <property type="match status" value="1"/>
</dbReference>
<keyword evidence="11" id="KW-1185">Reference proteome</keyword>
<evidence type="ECO:0000256" key="3">
    <source>
        <dbReference type="ARBA" id="ARBA00013190"/>
    </source>
</evidence>
<dbReference type="PANTHER" id="PTHR42940:SF3">
    <property type="entry name" value="ALCOHOL DEHYDROGENASE 1-RELATED"/>
    <property type="match status" value="1"/>
</dbReference>
<dbReference type="PANTHER" id="PTHR42940">
    <property type="entry name" value="ALCOHOL DEHYDROGENASE 1-RELATED"/>
    <property type="match status" value="1"/>
</dbReference>
<keyword evidence="6" id="KW-0560">Oxidoreductase</keyword>
<dbReference type="Proteomes" id="UP001642406">
    <property type="component" value="Unassembled WGS sequence"/>
</dbReference>
<dbReference type="InterPro" id="IPR011032">
    <property type="entry name" value="GroES-like_sf"/>
</dbReference>
<comment type="cofactor">
    <cofactor evidence="1 8">
        <name>Zn(2+)</name>
        <dbReference type="ChEBI" id="CHEBI:29105"/>
    </cofactor>
</comment>
<evidence type="ECO:0000256" key="2">
    <source>
        <dbReference type="ARBA" id="ARBA00008072"/>
    </source>
</evidence>
<organism evidence="10 11">
    <name type="scientific">Sporothrix bragantina</name>
    <dbReference type="NCBI Taxonomy" id="671064"/>
    <lineage>
        <taxon>Eukaryota</taxon>
        <taxon>Fungi</taxon>
        <taxon>Dikarya</taxon>
        <taxon>Ascomycota</taxon>
        <taxon>Pezizomycotina</taxon>
        <taxon>Sordariomycetes</taxon>
        <taxon>Sordariomycetidae</taxon>
        <taxon>Ophiostomatales</taxon>
        <taxon>Ophiostomataceae</taxon>
        <taxon>Sporothrix</taxon>
    </lineage>
</organism>
<dbReference type="SUPFAM" id="SSF51735">
    <property type="entry name" value="NAD(P)-binding Rossmann-fold domains"/>
    <property type="match status" value="1"/>
</dbReference>
<evidence type="ECO:0000313" key="10">
    <source>
        <dbReference type="EMBL" id="CAK7221512.1"/>
    </source>
</evidence>
<comment type="caution">
    <text evidence="10">The sequence shown here is derived from an EMBL/GenBank/DDBJ whole genome shotgun (WGS) entry which is preliminary data.</text>
</comment>
<evidence type="ECO:0000256" key="1">
    <source>
        <dbReference type="ARBA" id="ARBA00001947"/>
    </source>
</evidence>
<evidence type="ECO:0000256" key="4">
    <source>
        <dbReference type="ARBA" id="ARBA00022723"/>
    </source>
</evidence>
<keyword evidence="7" id="KW-0520">NAD</keyword>
<dbReference type="Gene3D" id="3.40.50.720">
    <property type="entry name" value="NAD(P)-binding Rossmann-like Domain"/>
    <property type="match status" value="1"/>
</dbReference>
<sequence length="357" mass="37466">MTTNGFYGIPSVQRAAVLTEEYGKPHTYYIDYPVPQPGAGQVLIKLQASGICSGDLNTREGYPPAPKEPQRPLVTGHEGVGIIMAVGDEVTAFKPGDRVGMGWRSEVCRCCDDCNQGRDNLCQKQKINGYESDGAFQEYVALSPASLISIPSSTAVPSTRIAPLLCAGGTALAGLRTTEVTTPGKWICVTGAGGGVGSLACRYALHMGLKVIAVDSAQKTSVCKAMGVHAFVDYENADTVVSRIQEVTGGTGAHGVVVCSANPASYSQAVEYAAVGGRIVSIGPSMVHLHTGHLMVKGLALIAQCNGTTKDIQDAVTLGIENGILPEVELVLFNDIDKALDKLKEGTTLGRQVVDWS</sequence>
<gene>
    <name evidence="10" type="primary">ADH1_2</name>
    <name evidence="10" type="ORF">SBRCBS47491_004550</name>
</gene>
<dbReference type="InterPro" id="IPR036291">
    <property type="entry name" value="NAD(P)-bd_dom_sf"/>
</dbReference>
<dbReference type="InterPro" id="IPR013149">
    <property type="entry name" value="ADH-like_C"/>
</dbReference>
<dbReference type="EC" id="1.1.1.1" evidence="3"/>
<proteinExistence type="inferred from homology"/>
<evidence type="ECO:0000313" key="11">
    <source>
        <dbReference type="Proteomes" id="UP001642406"/>
    </source>
</evidence>
<name>A0ABP0BPD4_9PEZI</name>
<evidence type="ECO:0000259" key="9">
    <source>
        <dbReference type="SMART" id="SM00829"/>
    </source>
</evidence>
<dbReference type="PROSITE" id="PS00059">
    <property type="entry name" value="ADH_ZINC"/>
    <property type="match status" value="1"/>
</dbReference>
<accession>A0ABP0BPD4</accession>
<evidence type="ECO:0000256" key="8">
    <source>
        <dbReference type="RuleBase" id="RU361277"/>
    </source>
</evidence>
<feature type="domain" description="Enoyl reductase (ER)" evidence="9">
    <location>
        <begin position="23"/>
        <end position="354"/>
    </location>
</feature>
<dbReference type="EMBL" id="CAWUHC010000035">
    <property type="protein sequence ID" value="CAK7221512.1"/>
    <property type="molecule type" value="Genomic_DNA"/>
</dbReference>
<dbReference type="InterPro" id="IPR020843">
    <property type="entry name" value="ER"/>
</dbReference>
<evidence type="ECO:0000256" key="7">
    <source>
        <dbReference type="ARBA" id="ARBA00023027"/>
    </source>
</evidence>